<dbReference type="Proteomes" id="UP000295726">
    <property type="component" value="Unassembled WGS sequence"/>
</dbReference>
<keyword evidence="3" id="KW-0560">Oxidoreductase</keyword>
<name>A0A4V2URF9_9FIRM</name>
<evidence type="ECO:0000313" key="6">
    <source>
        <dbReference type="EMBL" id="TCS77422.1"/>
    </source>
</evidence>
<keyword evidence="4" id="KW-0408">Iron</keyword>
<evidence type="ECO:0000256" key="1">
    <source>
        <dbReference type="ARBA" id="ARBA00022485"/>
    </source>
</evidence>
<sequence length="316" mass="34939">MKTIQEHLETPVAGTYDVIVAGGGPAGVGAALAAARAGVKTLLVEQYGFLGGMWTAGMVIPIWDWENKGGIMQEIIDRLTACGNTIYTGPLLGFDIEAMKVLLDQMMQESGVDILFHSYFSAPVLDGNNLEGVIVENKSGREAYLAHTVIDCTGDGDVAARAGAPFKIGRDEDGAMQPMTMMFKLGDMDYVQAMDYFPIPIEKTELFFHMEHAATASGLENYEFNFERPYILSLPASHQGIAEMTHVRSKSGIDARDLSRAEMEGRKLVQEAMHFFTSYMPQFRHAYLDQTAAHIGVRETRRIMGEYELTIDDLFE</sequence>
<comment type="caution">
    <text evidence="6">The sequence shown here is derived from an EMBL/GenBank/DDBJ whole genome shotgun (WGS) entry which is preliminary data.</text>
</comment>
<evidence type="ECO:0000256" key="5">
    <source>
        <dbReference type="ARBA" id="ARBA00023014"/>
    </source>
</evidence>
<evidence type="ECO:0000313" key="7">
    <source>
        <dbReference type="Proteomes" id="UP000295726"/>
    </source>
</evidence>
<dbReference type="Gene3D" id="3.50.50.60">
    <property type="entry name" value="FAD/NAD(P)-binding domain"/>
    <property type="match status" value="1"/>
</dbReference>
<dbReference type="InterPro" id="IPR036188">
    <property type="entry name" value="FAD/NAD-bd_sf"/>
</dbReference>
<organism evidence="6 7">
    <name type="scientific">Muricomes intestini</name>
    <dbReference type="NCBI Taxonomy" id="1796634"/>
    <lineage>
        <taxon>Bacteria</taxon>
        <taxon>Bacillati</taxon>
        <taxon>Bacillota</taxon>
        <taxon>Clostridia</taxon>
        <taxon>Lachnospirales</taxon>
        <taxon>Lachnospiraceae</taxon>
        <taxon>Muricomes</taxon>
    </lineage>
</organism>
<evidence type="ECO:0000256" key="2">
    <source>
        <dbReference type="ARBA" id="ARBA00022723"/>
    </source>
</evidence>
<evidence type="ECO:0000256" key="3">
    <source>
        <dbReference type="ARBA" id="ARBA00023002"/>
    </source>
</evidence>
<accession>A0A4V2URF9</accession>
<dbReference type="OrthoDB" id="9759982at2"/>
<dbReference type="SUPFAM" id="SSF51905">
    <property type="entry name" value="FAD/NAD(P)-binding domain"/>
    <property type="match status" value="1"/>
</dbReference>
<dbReference type="InterPro" id="IPR039650">
    <property type="entry name" value="HdrA-like"/>
</dbReference>
<evidence type="ECO:0000256" key="4">
    <source>
        <dbReference type="ARBA" id="ARBA00023004"/>
    </source>
</evidence>
<keyword evidence="1" id="KW-0004">4Fe-4S</keyword>
<proteinExistence type="predicted"/>
<keyword evidence="2" id="KW-0479">Metal-binding</keyword>
<protein>
    <submittedName>
        <fullName evidence="6">FAD dependent oxidoreductase</fullName>
    </submittedName>
</protein>
<dbReference type="GO" id="GO:0016491">
    <property type="term" value="F:oxidoreductase activity"/>
    <property type="evidence" value="ECO:0007669"/>
    <property type="project" value="UniProtKB-KW"/>
</dbReference>
<dbReference type="AlphaFoldDB" id="A0A4V2URF9"/>
<dbReference type="Pfam" id="PF12831">
    <property type="entry name" value="FAD_oxidored"/>
    <property type="match status" value="1"/>
</dbReference>
<dbReference type="GO" id="GO:0046872">
    <property type="term" value="F:metal ion binding"/>
    <property type="evidence" value="ECO:0007669"/>
    <property type="project" value="UniProtKB-KW"/>
</dbReference>
<reference evidence="6 7" key="1">
    <citation type="submission" date="2019-03" db="EMBL/GenBank/DDBJ databases">
        <title>Genomic Encyclopedia of Type Strains, Phase IV (KMG-IV): sequencing the most valuable type-strain genomes for metagenomic binning, comparative biology and taxonomic classification.</title>
        <authorList>
            <person name="Goeker M."/>
        </authorList>
    </citation>
    <scope>NUCLEOTIDE SEQUENCE [LARGE SCALE GENOMIC DNA]</scope>
    <source>
        <strain evidence="6 7">DSM 29489</strain>
    </source>
</reference>
<dbReference type="PANTHER" id="PTHR43498:SF1">
    <property type="entry name" value="COB--COM HETERODISULFIDE REDUCTASE IRON-SULFUR SUBUNIT A"/>
    <property type="match status" value="1"/>
</dbReference>
<keyword evidence="5" id="KW-0411">Iron-sulfur</keyword>
<dbReference type="RefSeq" id="WP_132382169.1">
    <property type="nucleotide sequence ID" value="NZ_DAIQXH010000035.1"/>
</dbReference>
<dbReference type="EMBL" id="SLZZ01000017">
    <property type="protein sequence ID" value="TCS77422.1"/>
    <property type="molecule type" value="Genomic_DNA"/>
</dbReference>
<keyword evidence="7" id="KW-1185">Reference proteome</keyword>
<gene>
    <name evidence="6" type="ORF">EDD59_11729</name>
</gene>
<dbReference type="PANTHER" id="PTHR43498">
    <property type="entry name" value="FERREDOXIN:COB-COM HETERODISULFIDE REDUCTASE SUBUNIT A"/>
    <property type="match status" value="1"/>
</dbReference>
<dbReference type="GO" id="GO:0051539">
    <property type="term" value="F:4 iron, 4 sulfur cluster binding"/>
    <property type="evidence" value="ECO:0007669"/>
    <property type="project" value="UniProtKB-KW"/>
</dbReference>